<organism evidence="1 2">
    <name type="scientific">Dolosicoccus paucivorans</name>
    <dbReference type="NCBI Taxonomy" id="84521"/>
    <lineage>
        <taxon>Bacteria</taxon>
        <taxon>Bacillati</taxon>
        <taxon>Bacillota</taxon>
        <taxon>Bacilli</taxon>
        <taxon>Lactobacillales</taxon>
        <taxon>Aerococcaceae</taxon>
        <taxon>Dolosicoccus</taxon>
    </lineage>
</organism>
<reference evidence="1 2" key="1">
    <citation type="submission" date="2017-09" db="EMBL/GenBank/DDBJ databases">
        <title>Bacterial strain isolated from the female urinary microbiota.</title>
        <authorList>
            <person name="Thomas-White K."/>
            <person name="Kumar N."/>
            <person name="Forster S."/>
            <person name="Putonti C."/>
            <person name="Lawley T."/>
            <person name="Wolfe A.J."/>
        </authorList>
    </citation>
    <scope>NUCLEOTIDE SEQUENCE [LARGE SCALE GENOMIC DNA]</scope>
    <source>
        <strain evidence="1 2">UMB0852</strain>
    </source>
</reference>
<accession>A0A2N6SM42</accession>
<gene>
    <name evidence="1" type="ORF">CJ205_06015</name>
</gene>
<dbReference type="RefSeq" id="WP_102227928.1">
    <property type="nucleotide sequence ID" value="NZ_PNFY01000026.1"/>
</dbReference>
<dbReference type="AlphaFoldDB" id="A0A2N6SM42"/>
<dbReference type="EMBL" id="PNHE01000024">
    <property type="protein sequence ID" value="PMC58133.1"/>
    <property type="molecule type" value="Genomic_DNA"/>
</dbReference>
<evidence type="ECO:0000313" key="1">
    <source>
        <dbReference type="EMBL" id="PMC58133.1"/>
    </source>
</evidence>
<evidence type="ECO:0000313" key="2">
    <source>
        <dbReference type="Proteomes" id="UP000235682"/>
    </source>
</evidence>
<keyword evidence="2" id="KW-1185">Reference proteome</keyword>
<proteinExistence type="predicted"/>
<name>A0A2N6SM42_9LACT</name>
<dbReference type="STRING" id="84521.SAMN04487994_10642"/>
<sequence>MLKDVNNNKRLTAYKKAKGVQATYFSLRNTRTSHPNIVYWQVFFKGEPIPKEAPYYIHDAAAMIRLENLSEEERQMAEAISKSEAIRRAERQYDIEEGRKLERQRMVISMYQLDFPSTQIVSIVGLSLEEVNEIIKITLSFISFPSKYNKYLGFYAKVL</sequence>
<comment type="caution">
    <text evidence="1">The sequence shown here is derived from an EMBL/GenBank/DDBJ whole genome shotgun (WGS) entry which is preliminary data.</text>
</comment>
<protein>
    <submittedName>
        <fullName evidence="1">Uncharacterized protein</fullName>
    </submittedName>
</protein>
<dbReference type="Proteomes" id="UP000235682">
    <property type="component" value="Unassembled WGS sequence"/>
</dbReference>